<dbReference type="InterPro" id="IPR050179">
    <property type="entry name" value="Trans_hexapeptide_repeat"/>
</dbReference>
<dbReference type="Gene3D" id="2.160.10.10">
    <property type="entry name" value="Hexapeptide repeat proteins"/>
    <property type="match status" value="1"/>
</dbReference>
<dbReference type="SUPFAM" id="SSF51161">
    <property type="entry name" value="Trimeric LpxA-like enzymes"/>
    <property type="match status" value="1"/>
</dbReference>
<protein>
    <recommendedName>
        <fullName evidence="3">Acetyltransferase</fullName>
    </recommendedName>
</protein>
<sequence>MVTGVTIGRWALVGSGAVVTRDVPEHAVVVGNPARVIGYVSAGGVRCASQAEARALSEEEGSAAE</sequence>
<dbReference type="EMBL" id="LJCR01000527">
    <property type="protein sequence ID" value="KPV52494.1"/>
    <property type="molecule type" value="Genomic_DNA"/>
</dbReference>
<evidence type="ECO:0008006" key="3">
    <source>
        <dbReference type="Google" id="ProtNLM"/>
    </source>
</evidence>
<gene>
    <name evidence="1" type="ORF">SE17_15195</name>
</gene>
<evidence type="ECO:0000313" key="1">
    <source>
        <dbReference type="EMBL" id="KPV52494.1"/>
    </source>
</evidence>
<proteinExistence type="predicted"/>
<comment type="caution">
    <text evidence="1">The sequence shown here is derived from an EMBL/GenBank/DDBJ whole genome shotgun (WGS) entry which is preliminary data.</text>
</comment>
<dbReference type="AlphaFoldDB" id="A0A0P9F7H3"/>
<dbReference type="PANTHER" id="PTHR43300:SF4">
    <property type="entry name" value="ACYL-[ACYL-CARRIER-PROTEIN]--UDP-N-ACETYLGLUCOSAMINE O-ACYLTRANSFERASE"/>
    <property type="match status" value="1"/>
</dbReference>
<accession>A0A0P9F7H3</accession>
<organism evidence="1 2">
    <name type="scientific">Kouleothrix aurantiaca</name>
    <dbReference type="NCBI Taxonomy" id="186479"/>
    <lineage>
        <taxon>Bacteria</taxon>
        <taxon>Bacillati</taxon>
        <taxon>Chloroflexota</taxon>
        <taxon>Chloroflexia</taxon>
        <taxon>Chloroflexales</taxon>
        <taxon>Roseiflexineae</taxon>
        <taxon>Roseiflexaceae</taxon>
        <taxon>Kouleothrix</taxon>
    </lineage>
</organism>
<dbReference type="InterPro" id="IPR011004">
    <property type="entry name" value="Trimer_LpxA-like_sf"/>
</dbReference>
<reference evidence="1 2" key="1">
    <citation type="submission" date="2015-09" db="EMBL/GenBank/DDBJ databases">
        <title>Draft genome sequence of Kouleothrix aurantiaca JCM 19913.</title>
        <authorList>
            <person name="Hemp J."/>
        </authorList>
    </citation>
    <scope>NUCLEOTIDE SEQUENCE [LARGE SCALE GENOMIC DNA]</scope>
    <source>
        <strain evidence="1 2">COM-B</strain>
    </source>
</reference>
<name>A0A0P9F7H3_9CHLR</name>
<dbReference type="Proteomes" id="UP000050509">
    <property type="component" value="Unassembled WGS sequence"/>
</dbReference>
<dbReference type="PANTHER" id="PTHR43300">
    <property type="entry name" value="ACETYLTRANSFERASE"/>
    <property type="match status" value="1"/>
</dbReference>
<keyword evidence="2" id="KW-1185">Reference proteome</keyword>
<evidence type="ECO:0000313" key="2">
    <source>
        <dbReference type="Proteomes" id="UP000050509"/>
    </source>
</evidence>